<dbReference type="AlphaFoldDB" id="A0A397GD35"/>
<reference evidence="2 3" key="1">
    <citation type="submission" date="2018-08" db="EMBL/GenBank/DDBJ databases">
        <title>Genome and evolution of the arbuscular mycorrhizal fungus Diversispora epigaea (formerly Glomus versiforme) and its bacterial endosymbionts.</title>
        <authorList>
            <person name="Sun X."/>
            <person name="Fei Z."/>
            <person name="Harrison M."/>
        </authorList>
    </citation>
    <scope>NUCLEOTIDE SEQUENCE [LARGE SCALE GENOMIC DNA]</scope>
    <source>
        <strain evidence="2 3">IT104</strain>
    </source>
</reference>
<dbReference type="EMBL" id="PQFF01000504">
    <property type="protein sequence ID" value="RHZ46863.1"/>
    <property type="molecule type" value="Genomic_DNA"/>
</dbReference>
<comment type="caution">
    <text evidence="2">The sequence shown here is derived from an EMBL/GenBank/DDBJ whole genome shotgun (WGS) entry which is preliminary data.</text>
</comment>
<organism evidence="2 3">
    <name type="scientific">Diversispora epigaea</name>
    <dbReference type="NCBI Taxonomy" id="1348612"/>
    <lineage>
        <taxon>Eukaryota</taxon>
        <taxon>Fungi</taxon>
        <taxon>Fungi incertae sedis</taxon>
        <taxon>Mucoromycota</taxon>
        <taxon>Glomeromycotina</taxon>
        <taxon>Glomeromycetes</taxon>
        <taxon>Diversisporales</taxon>
        <taxon>Diversisporaceae</taxon>
        <taxon>Diversispora</taxon>
    </lineage>
</organism>
<name>A0A397GD35_9GLOM</name>
<proteinExistence type="predicted"/>
<protein>
    <submittedName>
        <fullName evidence="2">Uncharacterized protein</fullName>
    </submittedName>
</protein>
<evidence type="ECO:0000313" key="2">
    <source>
        <dbReference type="EMBL" id="RHZ46863.1"/>
    </source>
</evidence>
<dbReference type="Proteomes" id="UP000266861">
    <property type="component" value="Unassembled WGS sequence"/>
</dbReference>
<gene>
    <name evidence="2" type="ORF">Glove_606g135</name>
</gene>
<evidence type="ECO:0000256" key="1">
    <source>
        <dbReference type="SAM" id="MobiDB-lite"/>
    </source>
</evidence>
<sequence>MEEDKDNDDSEEPGKKRQLTLCLLKLDRDNRGSNRRETNNSNEIILLQRKKCAEEKNEVKRVESKTIVKYEYQEETIEEEIPSLTKEDKNVRKKKPEDLFHRKNE</sequence>
<accession>A0A397GD35</accession>
<keyword evidence="3" id="KW-1185">Reference proteome</keyword>
<feature type="region of interest" description="Disordered" evidence="1">
    <location>
        <begin position="85"/>
        <end position="105"/>
    </location>
</feature>
<evidence type="ECO:0000313" key="3">
    <source>
        <dbReference type="Proteomes" id="UP000266861"/>
    </source>
</evidence>